<dbReference type="Proteomes" id="UP000238479">
    <property type="component" value="Chromosome 4"/>
</dbReference>
<feature type="compositionally biased region" description="Polar residues" evidence="1">
    <location>
        <begin position="87"/>
        <end position="96"/>
    </location>
</feature>
<organism evidence="3 4">
    <name type="scientific">Rosa chinensis</name>
    <name type="common">China rose</name>
    <dbReference type="NCBI Taxonomy" id="74649"/>
    <lineage>
        <taxon>Eukaryota</taxon>
        <taxon>Viridiplantae</taxon>
        <taxon>Streptophyta</taxon>
        <taxon>Embryophyta</taxon>
        <taxon>Tracheophyta</taxon>
        <taxon>Spermatophyta</taxon>
        <taxon>Magnoliopsida</taxon>
        <taxon>eudicotyledons</taxon>
        <taxon>Gunneridae</taxon>
        <taxon>Pentapetalae</taxon>
        <taxon>rosids</taxon>
        <taxon>fabids</taxon>
        <taxon>Rosales</taxon>
        <taxon>Rosaceae</taxon>
        <taxon>Rosoideae</taxon>
        <taxon>Rosoideae incertae sedis</taxon>
        <taxon>Rosa</taxon>
    </lineage>
</organism>
<reference evidence="3 4" key="1">
    <citation type="journal article" date="2018" name="Nat. Genet.">
        <title>The Rosa genome provides new insights in the design of modern roses.</title>
        <authorList>
            <person name="Bendahmane M."/>
        </authorList>
    </citation>
    <scope>NUCLEOTIDE SEQUENCE [LARGE SCALE GENOMIC DNA]</scope>
    <source>
        <strain evidence="4">cv. Old Blush</strain>
    </source>
</reference>
<gene>
    <name evidence="3" type="ORF">RchiOBHm_Chr4g0436021</name>
</gene>
<feature type="region of interest" description="Disordered" evidence="1">
    <location>
        <begin position="69"/>
        <end position="96"/>
    </location>
</feature>
<name>A0A2P6R1X3_ROSCH</name>
<feature type="signal peptide" evidence="2">
    <location>
        <begin position="1"/>
        <end position="25"/>
    </location>
</feature>
<protein>
    <submittedName>
        <fullName evidence="3">Uncharacterized protein</fullName>
    </submittedName>
</protein>
<evidence type="ECO:0000313" key="3">
    <source>
        <dbReference type="EMBL" id="PRQ40440.1"/>
    </source>
</evidence>
<sequence length="219" mass="24980">MQKNFHTSFLALFLWISFVIILVSCSSSDLRNSSLSSLLTGLDSGMGPKKWTRTKRLLEDSYCQNRNNEREMQAIPISDTAEEQESHFTGSSRGTYSKTQWTRTKTLLEDSHCQNDNDEIEMQGIPVCDSSEEHKVHFSRSSRGIQLVMSKENQCLKHQQNSKSYSTTKFNHTPKRFRTREQSSVAIANSSLSANRISNLENPGTEHHKFYKAPAILNL</sequence>
<evidence type="ECO:0000256" key="2">
    <source>
        <dbReference type="SAM" id="SignalP"/>
    </source>
</evidence>
<proteinExistence type="predicted"/>
<dbReference type="EMBL" id="PDCK01000042">
    <property type="protein sequence ID" value="PRQ40440.1"/>
    <property type="molecule type" value="Genomic_DNA"/>
</dbReference>
<dbReference type="Gramene" id="PRQ40440">
    <property type="protein sequence ID" value="PRQ40440"/>
    <property type="gene ID" value="RchiOBHm_Chr4g0436021"/>
</dbReference>
<evidence type="ECO:0000256" key="1">
    <source>
        <dbReference type="SAM" id="MobiDB-lite"/>
    </source>
</evidence>
<dbReference type="PROSITE" id="PS51257">
    <property type="entry name" value="PROKAR_LIPOPROTEIN"/>
    <property type="match status" value="1"/>
</dbReference>
<keyword evidence="2" id="KW-0732">Signal</keyword>
<evidence type="ECO:0000313" key="4">
    <source>
        <dbReference type="Proteomes" id="UP000238479"/>
    </source>
</evidence>
<dbReference type="AlphaFoldDB" id="A0A2P6R1X3"/>
<comment type="caution">
    <text evidence="3">The sequence shown here is derived from an EMBL/GenBank/DDBJ whole genome shotgun (WGS) entry which is preliminary data.</text>
</comment>
<feature type="chain" id="PRO_5015201963" evidence="2">
    <location>
        <begin position="26"/>
        <end position="219"/>
    </location>
</feature>
<accession>A0A2P6R1X3</accession>
<keyword evidence="4" id="KW-1185">Reference proteome</keyword>